<organism evidence="1 2">
    <name type="scientific">Providencia stuartii (strain MRSN 2154)</name>
    <dbReference type="NCBI Taxonomy" id="1157951"/>
    <lineage>
        <taxon>Bacteria</taxon>
        <taxon>Pseudomonadati</taxon>
        <taxon>Pseudomonadota</taxon>
        <taxon>Gammaproteobacteria</taxon>
        <taxon>Enterobacterales</taxon>
        <taxon>Morganellaceae</taxon>
        <taxon>Providencia</taxon>
    </lineage>
</organism>
<gene>
    <name evidence="1" type="ordered locus">S70_03380</name>
</gene>
<reference evidence="2" key="2">
    <citation type="submission" date="2012-04" db="EMBL/GenBank/DDBJ databases">
        <title>Complete genome sequence of Providencia stuartii clinical isolate MRSN 2154.</title>
        <authorList>
            <person name="Clifford R.J."/>
            <person name="Hang J."/>
            <person name="Riley M.C."/>
            <person name="Onmus-Leone F."/>
            <person name="Kuschner R.A."/>
            <person name="Lesho E.P."/>
            <person name="Waterman P.E."/>
        </authorList>
    </citation>
    <scope>NUCLEOTIDE SEQUENCE [LARGE SCALE GENOMIC DNA]</scope>
    <source>
        <strain evidence="2">MRSN 2154</strain>
    </source>
</reference>
<dbReference type="KEGG" id="psi:S70_03380"/>
<dbReference type="RefSeq" id="WP_014656364.1">
    <property type="nucleotide sequence ID" value="NC_017731.1"/>
</dbReference>
<proteinExistence type="predicted"/>
<dbReference type="AlphaFoldDB" id="A0A140NGD7"/>
<evidence type="ECO:0000313" key="1">
    <source>
        <dbReference type="EMBL" id="AFH92559.1"/>
    </source>
</evidence>
<evidence type="ECO:0000313" key="2">
    <source>
        <dbReference type="Proteomes" id="UP000005012"/>
    </source>
</evidence>
<dbReference type="Proteomes" id="UP000005012">
    <property type="component" value="Chromosome"/>
</dbReference>
<dbReference type="HOGENOM" id="CLU_942332_0_0_6"/>
<sequence>MAWNMSICRDSDQLELSHILPRFIFKYAKLSALTGHLRKTENPNKISQDGKKVYFLCKKCESIFSSWESYFSKEIFYPLEYNEKKEFEYDYRLNKYLASVSFRVLSYVYEVNLNYFSYEESKEIIKAIKNLRGYLLGYNPHPKEQRQLLILLDKTDDNDDLNIYLNKAIEFDFVKVGSELFIYIKYLRFLHLCPVKINSNRGWKSARINNSSGALSVKDQELPNYIQDKINNSMVFSRKRTLYLQTKKNRK</sequence>
<dbReference type="PATRIC" id="fig|1157951.4.peg.666"/>
<reference evidence="1 2" key="1">
    <citation type="journal article" date="2012" name="J. Bacteriol.">
        <title>Complete Genome Sequence of Providencia stuartii Clinical Isolate MRSN 2154.</title>
        <authorList>
            <person name="Clifford R.J."/>
            <person name="Hang J."/>
            <person name="Riley M.C."/>
            <person name="Onmus-Leone F."/>
            <person name="Kuschner R.A."/>
            <person name="Lesho E.P."/>
            <person name="Waterman P.E."/>
        </authorList>
    </citation>
    <scope>NUCLEOTIDE SEQUENCE [LARGE SCALE GENOMIC DNA]</scope>
    <source>
        <strain evidence="1 2">MRSN 2154</strain>
    </source>
</reference>
<evidence type="ECO:0008006" key="3">
    <source>
        <dbReference type="Google" id="ProtNLM"/>
    </source>
</evidence>
<protein>
    <recommendedName>
        <fullName evidence="3">HNH endonuclease</fullName>
    </recommendedName>
</protein>
<name>A0A140NGD7_PROSM</name>
<accession>A0A140NGD7</accession>
<dbReference type="EMBL" id="CP003488">
    <property type="protein sequence ID" value="AFH92559.1"/>
    <property type="molecule type" value="Genomic_DNA"/>
</dbReference>